<evidence type="ECO:0000313" key="5">
    <source>
        <dbReference type="Proteomes" id="UP000002534"/>
    </source>
</evidence>
<reference evidence="4 5" key="2">
    <citation type="journal article" date="2012" name="BMC Genomics">
        <title>The genome of Pelobacter carbinolicus reveals surprising metabolic capabilities and physiological features.</title>
        <authorList>
            <person name="Aklujkar M."/>
            <person name="Haveman S.A."/>
            <person name="Didonato R.Jr."/>
            <person name="Chertkov O."/>
            <person name="Han C.S."/>
            <person name="Land M.L."/>
            <person name="Brown P."/>
            <person name="Lovley D.R."/>
        </authorList>
    </citation>
    <scope>NUCLEOTIDE SEQUENCE [LARGE SCALE GENOMIC DNA]</scope>
    <source>
        <strain evidence="5">DSM 2380 / NBRC 103641 / GraBd1</strain>
    </source>
</reference>
<organism evidence="4 5">
    <name type="scientific">Syntrophotalea carbinolica (strain DSM 2380 / NBRC 103641 / GraBd1)</name>
    <name type="common">Pelobacter carbinolicus</name>
    <dbReference type="NCBI Taxonomy" id="338963"/>
    <lineage>
        <taxon>Bacteria</taxon>
        <taxon>Pseudomonadati</taxon>
        <taxon>Thermodesulfobacteriota</taxon>
        <taxon>Desulfuromonadia</taxon>
        <taxon>Desulfuromonadales</taxon>
        <taxon>Syntrophotaleaceae</taxon>
        <taxon>Syntrophotalea</taxon>
    </lineage>
</organism>
<dbReference type="InterPro" id="IPR050570">
    <property type="entry name" value="Cell_wall_metabolism_enzyme"/>
</dbReference>
<protein>
    <submittedName>
        <fullName evidence="4">Zinc metalloendopeptidase, M23 family</fullName>
    </submittedName>
</protein>
<keyword evidence="1" id="KW-0175">Coiled coil</keyword>
<accession>Q3A244</accession>
<dbReference type="EMBL" id="CP000142">
    <property type="protein sequence ID" value="ABA89563.2"/>
    <property type="molecule type" value="Genomic_DNA"/>
</dbReference>
<gene>
    <name evidence="4" type="ordered locus">Pcar_2324</name>
</gene>
<dbReference type="HOGENOM" id="CLU_029425_2_4_7"/>
<keyword evidence="2" id="KW-0472">Membrane</keyword>
<dbReference type="Pfam" id="PF01551">
    <property type="entry name" value="Peptidase_M23"/>
    <property type="match status" value="1"/>
</dbReference>
<dbReference type="SUPFAM" id="SSF51261">
    <property type="entry name" value="Duplicated hybrid motif"/>
    <property type="match status" value="1"/>
</dbReference>
<dbReference type="STRING" id="338963.Pcar_2324"/>
<dbReference type="AlphaFoldDB" id="Q3A244"/>
<name>Q3A244_SYNC1</name>
<feature type="transmembrane region" description="Helical" evidence="2">
    <location>
        <begin position="27"/>
        <end position="49"/>
    </location>
</feature>
<dbReference type="OrthoDB" id="9815245at2"/>
<dbReference type="CDD" id="cd12797">
    <property type="entry name" value="M23_peptidase"/>
    <property type="match status" value="1"/>
</dbReference>
<dbReference type="Gene3D" id="2.70.70.10">
    <property type="entry name" value="Glucose Permease (Domain IIA)"/>
    <property type="match status" value="1"/>
</dbReference>
<dbReference type="FunFam" id="2.70.70.10:FF:000006">
    <property type="entry name" value="M23 family peptidase"/>
    <property type="match status" value="1"/>
</dbReference>
<dbReference type="Proteomes" id="UP000002534">
    <property type="component" value="Chromosome"/>
</dbReference>
<keyword evidence="2" id="KW-0812">Transmembrane</keyword>
<dbReference type="PANTHER" id="PTHR21666">
    <property type="entry name" value="PEPTIDASE-RELATED"/>
    <property type="match status" value="1"/>
</dbReference>
<proteinExistence type="predicted"/>
<dbReference type="GO" id="GO:0004222">
    <property type="term" value="F:metalloendopeptidase activity"/>
    <property type="evidence" value="ECO:0007669"/>
    <property type="project" value="TreeGrafter"/>
</dbReference>
<evidence type="ECO:0000256" key="2">
    <source>
        <dbReference type="SAM" id="Phobius"/>
    </source>
</evidence>
<dbReference type="eggNOG" id="COG0739">
    <property type="taxonomic scope" value="Bacteria"/>
</dbReference>
<dbReference type="MEROPS" id="M23.009"/>
<feature type="domain" description="M23ase beta-sheet core" evidence="3">
    <location>
        <begin position="190"/>
        <end position="285"/>
    </location>
</feature>
<evidence type="ECO:0000313" key="4">
    <source>
        <dbReference type="EMBL" id="ABA89563.2"/>
    </source>
</evidence>
<reference evidence="5" key="1">
    <citation type="submission" date="2005-10" db="EMBL/GenBank/DDBJ databases">
        <title>Complete sequence of Pelobacter carbinolicus DSM 2380.</title>
        <authorList>
            <person name="Copeland A."/>
            <person name="Lucas S."/>
            <person name="Lapidus A."/>
            <person name="Barry K."/>
            <person name="Detter J.C."/>
            <person name="Glavina T."/>
            <person name="Hammon N."/>
            <person name="Israni S."/>
            <person name="Pitluck S."/>
            <person name="Chertkov O."/>
            <person name="Schmutz J."/>
            <person name="Larimer F."/>
            <person name="Land M."/>
            <person name="Kyrpides N."/>
            <person name="Ivanova N."/>
            <person name="Richardson P."/>
        </authorList>
    </citation>
    <scope>NUCLEOTIDE SEQUENCE [LARGE SCALE GENOMIC DNA]</scope>
    <source>
        <strain evidence="5">DSM 2380 / NBRC 103641 / GraBd1</strain>
    </source>
</reference>
<keyword evidence="2" id="KW-1133">Transmembrane helix</keyword>
<dbReference type="PANTHER" id="PTHR21666:SF286">
    <property type="entry name" value="LIPOPROTEIN NLPD"/>
    <property type="match status" value="1"/>
</dbReference>
<dbReference type="RefSeq" id="WP_011342085.1">
    <property type="nucleotide sequence ID" value="NC_007498.2"/>
</dbReference>
<dbReference type="InterPro" id="IPR011055">
    <property type="entry name" value="Dup_hybrid_motif"/>
</dbReference>
<evidence type="ECO:0000259" key="3">
    <source>
        <dbReference type="Pfam" id="PF01551"/>
    </source>
</evidence>
<keyword evidence="5" id="KW-1185">Reference proteome</keyword>
<feature type="coiled-coil region" evidence="1">
    <location>
        <begin position="52"/>
        <end position="86"/>
    </location>
</feature>
<dbReference type="InterPro" id="IPR016047">
    <property type="entry name" value="M23ase_b-sheet_dom"/>
</dbReference>
<evidence type="ECO:0000256" key="1">
    <source>
        <dbReference type="SAM" id="Coils"/>
    </source>
</evidence>
<sequence>MPAEKYSIIIIPEGHRRTRRFQVKRNWAQLLVAGMVVAILAVAGLAYYACQIHFDRAELQRLRTERRDYQQNLRRMAGQLQILQKEMVVLANNDTKVRLMTKLAKPVDNVPVGVGGPIETDPAIELSGVQRQIDEIRQSIDLRRESLEELQGALNDQRSLFAARPSIKPAKGWITSGFGLRKSPFGNGSKMHHGLDIAARTGTPVLAPADGVVKRVRTASDYGKMVVVDHGYGYQTLYGHNSKVLVKVGQRVRRGDVIAHIGNTGRSTGPHLHYEVRLNGVPVNPRKFF</sequence>
<dbReference type="KEGG" id="pca:Pcar_2324"/>